<reference evidence="9" key="1">
    <citation type="submission" date="2018-10" db="EMBL/GenBank/DDBJ databases">
        <title>Population genomic analysis revealed the cold adaptation of white poplar.</title>
        <authorList>
            <person name="Liu Y.-J."/>
        </authorList>
    </citation>
    <scope>NUCLEOTIDE SEQUENCE [LARGE SCALE GENOMIC DNA]</scope>
    <source>
        <strain evidence="9">PAL-ZL1</strain>
    </source>
</reference>
<keyword evidence="2" id="KW-0723">Serine/threonine-protein kinase</keyword>
<evidence type="ECO:0000256" key="7">
    <source>
        <dbReference type="ARBA" id="ARBA00023180"/>
    </source>
</evidence>
<keyword evidence="9" id="KW-0675">Receptor</keyword>
<evidence type="ECO:0000313" key="9">
    <source>
        <dbReference type="EMBL" id="TKS14938.1"/>
    </source>
</evidence>
<accession>A0A4U5QV61</accession>
<keyword evidence="5" id="KW-1133">Transmembrane helix</keyword>
<keyword evidence="9" id="KW-0808">Transferase</keyword>
<gene>
    <name evidence="9" type="ORF">D5086_0000038370</name>
</gene>
<evidence type="ECO:0000256" key="1">
    <source>
        <dbReference type="ARBA" id="ARBA00004479"/>
    </source>
</evidence>
<dbReference type="STRING" id="43335.A0A4U5QV61"/>
<feature type="compositionally biased region" description="Low complexity" evidence="8">
    <location>
        <begin position="203"/>
        <end position="223"/>
    </location>
</feature>
<protein>
    <submittedName>
        <fullName evidence="9">Putative receptor-like protein kinase</fullName>
    </submittedName>
</protein>
<name>A0A4U5QV61_POPAL</name>
<dbReference type="AlphaFoldDB" id="A0A4U5QV61"/>
<proteinExistence type="predicted"/>
<keyword evidence="7" id="KW-0325">Glycoprotein</keyword>
<keyword evidence="3" id="KW-0812">Transmembrane</keyword>
<dbReference type="PANTHER" id="PTHR27009">
    <property type="entry name" value="RUST RESISTANCE KINASE LR10-RELATED"/>
    <property type="match status" value="1"/>
</dbReference>
<keyword evidence="4" id="KW-0732">Signal</keyword>
<feature type="region of interest" description="Disordered" evidence="8">
    <location>
        <begin position="196"/>
        <end position="223"/>
    </location>
</feature>
<organism evidence="9">
    <name type="scientific">Populus alba</name>
    <name type="common">White poplar</name>
    <dbReference type="NCBI Taxonomy" id="43335"/>
    <lineage>
        <taxon>Eukaryota</taxon>
        <taxon>Viridiplantae</taxon>
        <taxon>Streptophyta</taxon>
        <taxon>Embryophyta</taxon>
        <taxon>Tracheophyta</taxon>
        <taxon>Spermatophyta</taxon>
        <taxon>Magnoliopsida</taxon>
        <taxon>eudicotyledons</taxon>
        <taxon>Gunneridae</taxon>
        <taxon>Pentapetalae</taxon>
        <taxon>rosids</taxon>
        <taxon>fabids</taxon>
        <taxon>Malpighiales</taxon>
        <taxon>Salicaceae</taxon>
        <taxon>Saliceae</taxon>
        <taxon>Populus</taxon>
    </lineage>
</organism>
<keyword evidence="9" id="KW-0418">Kinase</keyword>
<dbReference type="EMBL" id="RCHU01000102">
    <property type="protein sequence ID" value="TKS14938.1"/>
    <property type="molecule type" value="Genomic_DNA"/>
</dbReference>
<evidence type="ECO:0000256" key="8">
    <source>
        <dbReference type="SAM" id="MobiDB-lite"/>
    </source>
</evidence>
<evidence type="ECO:0000256" key="2">
    <source>
        <dbReference type="ARBA" id="ARBA00022527"/>
    </source>
</evidence>
<sequence length="223" mass="25485">MSCENTVNFPLYVDTAPYGSVNYSNSSLVTRSNYVTLEVMSASDLMELCSIEKIFLLPKKSYTYKSFEEIHSDLAYGFEFSWYKINCENCTWGCYVSWSDNRRCFGKRKNALAENSSQIYWPYWVHDQVSDGKAIEIGDDATEEERKIVKKMIMVGLWCIQMKPMDRPTMKNVIEMLEGDLENLQLPPKPVFNLDVTPPNIEGESSSLSGDSTESTSLVENAY</sequence>
<comment type="caution">
    <text evidence="9">The sequence shown here is derived from an EMBL/GenBank/DDBJ whole genome shotgun (WGS) entry which is preliminary data.</text>
</comment>
<keyword evidence="6" id="KW-0472">Membrane</keyword>
<dbReference type="GO" id="GO:0004674">
    <property type="term" value="F:protein serine/threonine kinase activity"/>
    <property type="evidence" value="ECO:0007669"/>
    <property type="project" value="UniProtKB-KW"/>
</dbReference>
<dbReference type="Gene3D" id="1.10.510.10">
    <property type="entry name" value="Transferase(Phosphotransferase) domain 1"/>
    <property type="match status" value="1"/>
</dbReference>
<evidence type="ECO:0000256" key="5">
    <source>
        <dbReference type="ARBA" id="ARBA00022989"/>
    </source>
</evidence>
<evidence type="ECO:0000256" key="4">
    <source>
        <dbReference type="ARBA" id="ARBA00022729"/>
    </source>
</evidence>
<comment type="subcellular location">
    <subcellularLocation>
        <location evidence="1">Membrane</location>
        <topology evidence="1">Single-pass type I membrane protein</topology>
    </subcellularLocation>
</comment>
<evidence type="ECO:0000256" key="6">
    <source>
        <dbReference type="ARBA" id="ARBA00023136"/>
    </source>
</evidence>
<dbReference type="InterPro" id="IPR045874">
    <property type="entry name" value="LRK10/LRL21-25-like"/>
</dbReference>
<dbReference type="GO" id="GO:0016020">
    <property type="term" value="C:membrane"/>
    <property type="evidence" value="ECO:0007669"/>
    <property type="project" value="UniProtKB-SubCell"/>
</dbReference>
<evidence type="ECO:0000256" key="3">
    <source>
        <dbReference type="ARBA" id="ARBA00022692"/>
    </source>
</evidence>